<gene>
    <name evidence="13" type="ORF">D0T11_10010</name>
</gene>
<accession>A0A418QZE1</accession>
<evidence type="ECO:0000256" key="1">
    <source>
        <dbReference type="ARBA" id="ARBA00004383"/>
    </source>
</evidence>
<dbReference type="GO" id="GO:0031992">
    <property type="term" value="F:energy transducer activity"/>
    <property type="evidence" value="ECO:0007669"/>
    <property type="project" value="TreeGrafter"/>
</dbReference>
<name>A0A418QZE1_9BACT</name>
<dbReference type="PROSITE" id="PS52015">
    <property type="entry name" value="TONB_CTD"/>
    <property type="match status" value="1"/>
</dbReference>
<keyword evidence="5" id="KW-0997">Cell inner membrane</keyword>
<evidence type="ECO:0000313" key="13">
    <source>
        <dbReference type="EMBL" id="RIY10522.1"/>
    </source>
</evidence>
<sequence>MIMLPKLLLAALGLALPSGTLAQTGPVALVDSGHTIPPAAPEADPAPAATAPAATAPPVYHTAELPPAFPGGPAALQKFLSKELHYPESALRQGLSGRVYVRFLITEAGHIQDAEVVKGLGAGLDEEALRLVRIMPWWTPARIGGQPVRLSYTLPITFRALN</sequence>
<dbReference type="AlphaFoldDB" id="A0A418QZE1"/>
<dbReference type="NCBIfam" id="TIGR01352">
    <property type="entry name" value="tonB_Cterm"/>
    <property type="match status" value="1"/>
</dbReference>
<dbReference type="PANTHER" id="PTHR33446">
    <property type="entry name" value="PROTEIN TONB-RELATED"/>
    <property type="match status" value="1"/>
</dbReference>
<dbReference type="InterPro" id="IPR051045">
    <property type="entry name" value="TonB-dependent_transducer"/>
</dbReference>
<dbReference type="SUPFAM" id="SSF74653">
    <property type="entry name" value="TolA/TonB C-terminal domain"/>
    <property type="match status" value="1"/>
</dbReference>
<evidence type="ECO:0000256" key="9">
    <source>
        <dbReference type="ARBA" id="ARBA00023136"/>
    </source>
</evidence>
<evidence type="ECO:0000256" key="10">
    <source>
        <dbReference type="SAM" id="MobiDB-lite"/>
    </source>
</evidence>
<dbReference type="EMBL" id="QYCN01000012">
    <property type="protein sequence ID" value="RIY10522.1"/>
    <property type="molecule type" value="Genomic_DNA"/>
</dbReference>
<comment type="subcellular location">
    <subcellularLocation>
        <location evidence="1">Cell inner membrane</location>
        <topology evidence="1">Single-pass membrane protein</topology>
        <orientation evidence="1">Periplasmic side</orientation>
    </subcellularLocation>
</comment>
<keyword evidence="3" id="KW-0813">Transport</keyword>
<evidence type="ECO:0000256" key="4">
    <source>
        <dbReference type="ARBA" id="ARBA00022475"/>
    </source>
</evidence>
<evidence type="ECO:0000256" key="8">
    <source>
        <dbReference type="ARBA" id="ARBA00022989"/>
    </source>
</evidence>
<evidence type="ECO:0000256" key="2">
    <source>
        <dbReference type="ARBA" id="ARBA00006555"/>
    </source>
</evidence>
<evidence type="ECO:0000259" key="12">
    <source>
        <dbReference type="PROSITE" id="PS52015"/>
    </source>
</evidence>
<evidence type="ECO:0000256" key="6">
    <source>
        <dbReference type="ARBA" id="ARBA00022692"/>
    </source>
</evidence>
<organism evidence="13 14">
    <name type="scientific">Hymenobacter rubripertinctus</name>
    <dbReference type="NCBI Taxonomy" id="2029981"/>
    <lineage>
        <taxon>Bacteria</taxon>
        <taxon>Pseudomonadati</taxon>
        <taxon>Bacteroidota</taxon>
        <taxon>Cytophagia</taxon>
        <taxon>Cytophagales</taxon>
        <taxon>Hymenobacteraceae</taxon>
        <taxon>Hymenobacter</taxon>
    </lineage>
</organism>
<keyword evidence="11" id="KW-0732">Signal</keyword>
<keyword evidence="9" id="KW-0472">Membrane</keyword>
<keyword evidence="6" id="KW-0812">Transmembrane</keyword>
<dbReference type="GO" id="GO:0098797">
    <property type="term" value="C:plasma membrane protein complex"/>
    <property type="evidence" value="ECO:0007669"/>
    <property type="project" value="TreeGrafter"/>
</dbReference>
<dbReference type="Pfam" id="PF03544">
    <property type="entry name" value="TonB_C"/>
    <property type="match status" value="1"/>
</dbReference>
<keyword evidence="4" id="KW-1003">Cell membrane</keyword>
<dbReference type="Proteomes" id="UP000284250">
    <property type="component" value="Unassembled WGS sequence"/>
</dbReference>
<comment type="caution">
    <text evidence="13">The sequence shown here is derived from an EMBL/GenBank/DDBJ whole genome shotgun (WGS) entry which is preliminary data.</text>
</comment>
<evidence type="ECO:0000256" key="3">
    <source>
        <dbReference type="ARBA" id="ARBA00022448"/>
    </source>
</evidence>
<feature type="signal peptide" evidence="11">
    <location>
        <begin position="1"/>
        <end position="22"/>
    </location>
</feature>
<comment type="similarity">
    <text evidence="2">Belongs to the TonB family.</text>
</comment>
<dbReference type="GO" id="GO:0055085">
    <property type="term" value="P:transmembrane transport"/>
    <property type="evidence" value="ECO:0007669"/>
    <property type="project" value="InterPro"/>
</dbReference>
<feature type="domain" description="TonB C-terminal" evidence="12">
    <location>
        <begin position="71"/>
        <end position="162"/>
    </location>
</feature>
<evidence type="ECO:0000256" key="5">
    <source>
        <dbReference type="ARBA" id="ARBA00022519"/>
    </source>
</evidence>
<dbReference type="Gene3D" id="3.30.1150.10">
    <property type="match status" value="1"/>
</dbReference>
<feature type="region of interest" description="Disordered" evidence="10">
    <location>
        <begin position="33"/>
        <end position="54"/>
    </location>
</feature>
<feature type="compositionally biased region" description="Low complexity" evidence="10">
    <location>
        <begin position="41"/>
        <end position="54"/>
    </location>
</feature>
<keyword evidence="8" id="KW-1133">Transmembrane helix</keyword>
<keyword evidence="14" id="KW-1185">Reference proteome</keyword>
<reference evidence="13 14" key="1">
    <citation type="submission" date="2018-09" db="EMBL/GenBank/DDBJ databases">
        <authorList>
            <person name="Zeman M."/>
            <person name="Pardy F."/>
        </authorList>
    </citation>
    <scope>NUCLEOTIDE SEQUENCE [LARGE SCALE GENOMIC DNA]</scope>
    <source>
        <strain evidence="13 14">CCM 8852</strain>
    </source>
</reference>
<evidence type="ECO:0000256" key="11">
    <source>
        <dbReference type="SAM" id="SignalP"/>
    </source>
</evidence>
<dbReference type="InterPro" id="IPR037682">
    <property type="entry name" value="TonB_C"/>
</dbReference>
<dbReference type="PANTHER" id="PTHR33446:SF2">
    <property type="entry name" value="PROTEIN TONB"/>
    <property type="match status" value="1"/>
</dbReference>
<evidence type="ECO:0000313" key="14">
    <source>
        <dbReference type="Proteomes" id="UP000284250"/>
    </source>
</evidence>
<evidence type="ECO:0000256" key="7">
    <source>
        <dbReference type="ARBA" id="ARBA00022927"/>
    </source>
</evidence>
<reference evidence="13 14" key="2">
    <citation type="submission" date="2019-01" db="EMBL/GenBank/DDBJ databases">
        <title>Hymenobacter humicola sp. nov., isolated from soils in Antarctica.</title>
        <authorList>
            <person name="Sedlacek I."/>
            <person name="Holochova P."/>
            <person name="Kralova S."/>
            <person name="Pantucek R."/>
            <person name="Stankova E."/>
            <person name="Vrbovska V."/>
            <person name="Kristofova L."/>
            <person name="Svec P."/>
            <person name="Busse H.-J."/>
        </authorList>
    </citation>
    <scope>NUCLEOTIDE SEQUENCE [LARGE SCALE GENOMIC DNA]</scope>
    <source>
        <strain evidence="13 14">CCM 8852</strain>
    </source>
</reference>
<proteinExistence type="inferred from homology"/>
<keyword evidence="7" id="KW-0653">Protein transport</keyword>
<protein>
    <submittedName>
        <fullName evidence="13">Energy transducer TonB</fullName>
    </submittedName>
</protein>
<feature type="chain" id="PRO_5019518525" evidence="11">
    <location>
        <begin position="23"/>
        <end position="162"/>
    </location>
</feature>
<dbReference type="GO" id="GO:0015031">
    <property type="term" value="P:protein transport"/>
    <property type="evidence" value="ECO:0007669"/>
    <property type="project" value="UniProtKB-KW"/>
</dbReference>
<dbReference type="InterPro" id="IPR006260">
    <property type="entry name" value="TonB/TolA_C"/>
</dbReference>